<protein>
    <submittedName>
        <fullName evidence="1">Uncharacterized protein</fullName>
    </submittedName>
</protein>
<keyword evidence="2" id="KW-1185">Reference proteome</keyword>
<name>A0A0P7B0S8_9FLAO</name>
<gene>
    <name evidence="1" type="ORF">I595_960</name>
</gene>
<comment type="caution">
    <text evidence="1">The sequence shown here is derived from an EMBL/GenBank/DDBJ whole genome shotgun (WGS) entry which is preliminary data.</text>
</comment>
<evidence type="ECO:0000313" key="2">
    <source>
        <dbReference type="Proteomes" id="UP000050280"/>
    </source>
</evidence>
<dbReference type="AlphaFoldDB" id="A0A0P7B0S8"/>
<dbReference type="STRING" id="1300341.I595_960"/>
<reference evidence="1 2" key="1">
    <citation type="submission" date="2015-09" db="EMBL/GenBank/DDBJ databases">
        <title>Genome sequence of the marine flavobacterium Croceitalea dokdonensis DOKDO 023 that contains proton- and sodium-pumping rhodopsins.</title>
        <authorList>
            <person name="Kwon S.-K."/>
            <person name="Lee H.K."/>
            <person name="Kwak M.-J."/>
            <person name="Kim J.F."/>
        </authorList>
    </citation>
    <scope>NUCLEOTIDE SEQUENCE [LARGE SCALE GENOMIC DNA]</scope>
    <source>
        <strain evidence="1 2">DOKDO 023</strain>
    </source>
</reference>
<proteinExistence type="predicted"/>
<dbReference type="EMBL" id="LDJX01000002">
    <property type="protein sequence ID" value="KPM32542.1"/>
    <property type="molecule type" value="Genomic_DNA"/>
</dbReference>
<evidence type="ECO:0000313" key="1">
    <source>
        <dbReference type="EMBL" id="KPM32542.1"/>
    </source>
</evidence>
<sequence>MGINCFKKVRKGPFFRFIPDHALDFHDEGVKPNKIKIFAIEA</sequence>
<accession>A0A0P7B0S8</accession>
<dbReference type="Proteomes" id="UP000050280">
    <property type="component" value="Unassembled WGS sequence"/>
</dbReference>
<organism evidence="1 2">
    <name type="scientific">Croceitalea dokdonensis DOKDO 023</name>
    <dbReference type="NCBI Taxonomy" id="1300341"/>
    <lineage>
        <taxon>Bacteria</taxon>
        <taxon>Pseudomonadati</taxon>
        <taxon>Bacteroidota</taxon>
        <taxon>Flavobacteriia</taxon>
        <taxon>Flavobacteriales</taxon>
        <taxon>Flavobacteriaceae</taxon>
        <taxon>Croceitalea</taxon>
    </lineage>
</organism>